<dbReference type="AlphaFoldDB" id="A0AAU9K042"/>
<evidence type="ECO:0000256" key="1">
    <source>
        <dbReference type="SAM" id="Coils"/>
    </source>
</evidence>
<keyword evidence="1" id="KW-0175">Coiled coil</keyword>
<evidence type="ECO:0000313" key="3">
    <source>
        <dbReference type="EMBL" id="CAG9331610.1"/>
    </source>
</evidence>
<evidence type="ECO:0000256" key="2">
    <source>
        <dbReference type="SAM" id="MobiDB-lite"/>
    </source>
</evidence>
<sequence>MYKNLTQSSLSEDSNDSEISTSSKQSTSSKRFLDGLNNGRAALHEFSDLKKQLKSDSSSHLLFLYNTADPHQIYYENIKNHYKRRTEENDFESVGEEGTAQIIHSPVVKRGKSVDCGNNNENNSSHVPETLQKYRKRIEGQNKNMGKIMNFKNKFEELEELKILREKNTKIMDEKNKIEIELVKVSKLAKEFEMRCREKEIEIGSLRKSLELYDQNSIKVNLELKLAKESLIGYTKEINALHKEVLEVKAKLECVEIEKFNLRQDLDNANEENRSLKETIKNIENASLAKNEQKAIKNLSNIILSKERNDNRVKALVPDNKDLESKLKVAEADRDQFKIRYYTTLETLKATDEWILGIIELIHYGNSRTAIEEFLRTQTDFEEQIKSTNQELLGFNEPSSDRSYSSPLSKTSLQSPVLSYDQELKSLTLQLLHEKEAKKELEDTLKIFQENSEKSQISNILAYLQCQASVIEECLQSEECDEIPSLYK</sequence>
<gene>
    <name evidence="3" type="ORF">BSTOLATCC_MIC53675</name>
</gene>
<feature type="region of interest" description="Disordered" evidence="2">
    <location>
        <begin position="1"/>
        <end position="33"/>
    </location>
</feature>
<feature type="coiled-coil region" evidence="1">
    <location>
        <begin position="424"/>
        <end position="451"/>
    </location>
</feature>
<feature type="coiled-coil region" evidence="1">
    <location>
        <begin position="238"/>
        <end position="340"/>
    </location>
</feature>
<evidence type="ECO:0000313" key="4">
    <source>
        <dbReference type="Proteomes" id="UP001162131"/>
    </source>
</evidence>
<dbReference type="EMBL" id="CAJZBQ010000053">
    <property type="protein sequence ID" value="CAG9331610.1"/>
    <property type="molecule type" value="Genomic_DNA"/>
</dbReference>
<dbReference type="Proteomes" id="UP001162131">
    <property type="component" value="Unassembled WGS sequence"/>
</dbReference>
<comment type="caution">
    <text evidence="3">The sequence shown here is derived from an EMBL/GenBank/DDBJ whole genome shotgun (WGS) entry which is preliminary data.</text>
</comment>
<feature type="compositionally biased region" description="Polar residues" evidence="2">
    <location>
        <begin position="1"/>
        <end position="12"/>
    </location>
</feature>
<organism evidence="3 4">
    <name type="scientific">Blepharisma stoltei</name>
    <dbReference type="NCBI Taxonomy" id="1481888"/>
    <lineage>
        <taxon>Eukaryota</taxon>
        <taxon>Sar</taxon>
        <taxon>Alveolata</taxon>
        <taxon>Ciliophora</taxon>
        <taxon>Postciliodesmatophora</taxon>
        <taxon>Heterotrichea</taxon>
        <taxon>Heterotrichida</taxon>
        <taxon>Blepharismidae</taxon>
        <taxon>Blepharisma</taxon>
    </lineage>
</organism>
<reference evidence="3" key="1">
    <citation type="submission" date="2021-09" db="EMBL/GenBank/DDBJ databases">
        <authorList>
            <consortium name="AG Swart"/>
            <person name="Singh M."/>
            <person name="Singh A."/>
            <person name="Seah K."/>
            <person name="Emmerich C."/>
        </authorList>
    </citation>
    <scope>NUCLEOTIDE SEQUENCE</scope>
    <source>
        <strain evidence="3">ATCC30299</strain>
    </source>
</reference>
<name>A0AAU9K042_9CILI</name>
<protein>
    <submittedName>
        <fullName evidence="3">Uncharacterized protein</fullName>
    </submittedName>
</protein>
<accession>A0AAU9K042</accession>
<proteinExistence type="predicted"/>
<keyword evidence="4" id="KW-1185">Reference proteome</keyword>
<feature type="compositionally biased region" description="Low complexity" evidence="2">
    <location>
        <begin position="20"/>
        <end position="30"/>
    </location>
</feature>